<evidence type="ECO:0000259" key="7">
    <source>
        <dbReference type="PROSITE" id="PS50206"/>
    </source>
</evidence>
<dbReference type="AlphaFoldDB" id="F4S425"/>
<proteinExistence type="inferred from homology"/>
<dbReference type="GO" id="GO:0110032">
    <property type="term" value="P:positive regulation of G2/MI transition of meiotic cell cycle"/>
    <property type="evidence" value="ECO:0007669"/>
    <property type="project" value="TreeGrafter"/>
</dbReference>
<dbReference type="InParanoid" id="F4S425"/>
<dbReference type="Pfam" id="PF00581">
    <property type="entry name" value="Rhodanese"/>
    <property type="match status" value="1"/>
</dbReference>
<sequence length="120" mass="13884">ICASTMDELISGMYKDKIYKKFIIDCRSTNEFKGGHIKGAKNISDKEIIDQELFSPDMTAIATKRLECRKRILLIFHCEFSAMRGPNMATYVRERDQELHSTEGLLYKEIYILDGGYAKY</sequence>
<organism evidence="9">
    <name type="scientific">Melampsora larici-populina (strain 98AG31 / pathotype 3-4-7)</name>
    <name type="common">Poplar leaf rust fungus</name>
    <dbReference type="NCBI Taxonomy" id="747676"/>
    <lineage>
        <taxon>Eukaryota</taxon>
        <taxon>Fungi</taxon>
        <taxon>Dikarya</taxon>
        <taxon>Basidiomycota</taxon>
        <taxon>Pucciniomycotina</taxon>
        <taxon>Pucciniomycetes</taxon>
        <taxon>Pucciniales</taxon>
        <taxon>Melampsoraceae</taxon>
        <taxon>Melampsora</taxon>
    </lineage>
</organism>
<dbReference type="GO" id="GO:0000086">
    <property type="term" value="P:G2/M transition of mitotic cell cycle"/>
    <property type="evidence" value="ECO:0007669"/>
    <property type="project" value="TreeGrafter"/>
</dbReference>
<dbReference type="PANTHER" id="PTHR10828">
    <property type="entry name" value="M-PHASE INDUCER PHOSPHATASE DUAL SPECIFICITY PHOSPHATASE CDC25"/>
    <property type="match status" value="1"/>
</dbReference>
<keyword evidence="6" id="KW-0131">Cell cycle</keyword>
<dbReference type="GO" id="GO:0051301">
    <property type="term" value="P:cell division"/>
    <property type="evidence" value="ECO:0007669"/>
    <property type="project" value="UniProtKB-KW"/>
</dbReference>
<dbReference type="OrthoDB" id="26523at2759"/>
<feature type="non-terminal residue" evidence="8">
    <location>
        <position position="1"/>
    </location>
</feature>
<dbReference type="SMART" id="SM00450">
    <property type="entry name" value="RHOD"/>
    <property type="match status" value="1"/>
</dbReference>
<feature type="non-terminal residue" evidence="8">
    <location>
        <position position="120"/>
    </location>
</feature>
<dbReference type="EMBL" id="GL883145">
    <property type="protein sequence ID" value="EGG00633.1"/>
    <property type="molecule type" value="Genomic_DNA"/>
</dbReference>
<protein>
    <recommendedName>
        <fullName evidence="2">protein-tyrosine-phosphatase</fullName>
        <ecNumber evidence="2">3.1.3.48</ecNumber>
    </recommendedName>
</protein>
<dbReference type="InterPro" id="IPR001763">
    <property type="entry name" value="Rhodanese-like_dom"/>
</dbReference>
<dbReference type="Proteomes" id="UP000001072">
    <property type="component" value="Unassembled WGS sequence"/>
</dbReference>
<dbReference type="GO" id="GO:0010971">
    <property type="term" value="P:positive regulation of G2/M transition of mitotic cell cycle"/>
    <property type="evidence" value="ECO:0007669"/>
    <property type="project" value="TreeGrafter"/>
</dbReference>
<dbReference type="Gene3D" id="3.40.250.10">
    <property type="entry name" value="Rhodanese-like domain"/>
    <property type="match status" value="1"/>
</dbReference>
<accession>F4S425</accession>
<dbReference type="KEGG" id="mlr:MELLADRAFT_30262"/>
<evidence type="ECO:0000313" key="9">
    <source>
        <dbReference type="Proteomes" id="UP000001072"/>
    </source>
</evidence>
<keyword evidence="9" id="KW-1185">Reference proteome</keyword>
<evidence type="ECO:0000256" key="4">
    <source>
        <dbReference type="ARBA" id="ARBA00022801"/>
    </source>
</evidence>
<dbReference type="GO" id="GO:0004725">
    <property type="term" value="F:protein tyrosine phosphatase activity"/>
    <property type="evidence" value="ECO:0007669"/>
    <property type="project" value="UniProtKB-EC"/>
</dbReference>
<feature type="domain" description="Rhodanese" evidence="7">
    <location>
        <begin position="23"/>
        <end position="120"/>
    </location>
</feature>
<gene>
    <name evidence="8" type="ORF">MELLADRAFT_30262</name>
</gene>
<dbReference type="GO" id="GO:0005737">
    <property type="term" value="C:cytoplasm"/>
    <property type="evidence" value="ECO:0007669"/>
    <property type="project" value="TreeGrafter"/>
</dbReference>
<dbReference type="eggNOG" id="KOG3772">
    <property type="taxonomic scope" value="Eukaryota"/>
</dbReference>
<dbReference type="PANTHER" id="PTHR10828:SF17">
    <property type="entry name" value="PROTEIN-TYROSINE-PHOSPHATASE"/>
    <property type="match status" value="1"/>
</dbReference>
<dbReference type="HOGENOM" id="CLU_2055250_0_0_1"/>
<dbReference type="SUPFAM" id="SSF52821">
    <property type="entry name" value="Rhodanese/Cell cycle control phosphatase"/>
    <property type="match status" value="1"/>
</dbReference>
<dbReference type="PRINTS" id="PR00716">
    <property type="entry name" value="MPIPHPHTASE"/>
</dbReference>
<evidence type="ECO:0000256" key="1">
    <source>
        <dbReference type="ARBA" id="ARBA00011065"/>
    </source>
</evidence>
<comment type="similarity">
    <text evidence="1">Belongs to the MPI phosphatase family.</text>
</comment>
<dbReference type="InterPro" id="IPR000751">
    <property type="entry name" value="MPI_Phosphatase"/>
</dbReference>
<evidence type="ECO:0000256" key="3">
    <source>
        <dbReference type="ARBA" id="ARBA00022618"/>
    </source>
</evidence>
<evidence type="ECO:0000256" key="5">
    <source>
        <dbReference type="ARBA" id="ARBA00022912"/>
    </source>
</evidence>
<dbReference type="RefSeq" id="XP_007416087.1">
    <property type="nucleotide sequence ID" value="XM_007416025.1"/>
</dbReference>
<dbReference type="GeneID" id="18927099"/>
<dbReference type="VEuPathDB" id="FungiDB:MELLADRAFT_30262"/>
<dbReference type="InterPro" id="IPR036873">
    <property type="entry name" value="Rhodanese-like_dom_sf"/>
</dbReference>
<name>F4S425_MELLP</name>
<evidence type="ECO:0000313" key="8">
    <source>
        <dbReference type="EMBL" id="EGG00633.1"/>
    </source>
</evidence>
<dbReference type="GO" id="GO:0005634">
    <property type="term" value="C:nucleus"/>
    <property type="evidence" value="ECO:0007669"/>
    <property type="project" value="TreeGrafter"/>
</dbReference>
<evidence type="ECO:0000256" key="2">
    <source>
        <dbReference type="ARBA" id="ARBA00013064"/>
    </source>
</evidence>
<keyword evidence="5" id="KW-0904">Protein phosphatase</keyword>
<keyword evidence="3" id="KW-0132">Cell division</keyword>
<dbReference type="EC" id="3.1.3.48" evidence="2"/>
<dbReference type="PROSITE" id="PS50206">
    <property type="entry name" value="RHODANESE_3"/>
    <property type="match status" value="1"/>
</dbReference>
<dbReference type="STRING" id="747676.F4S425"/>
<keyword evidence="4" id="KW-0378">Hydrolase</keyword>
<evidence type="ECO:0000256" key="6">
    <source>
        <dbReference type="ARBA" id="ARBA00023306"/>
    </source>
</evidence>
<reference evidence="9" key="1">
    <citation type="journal article" date="2011" name="Proc. Natl. Acad. Sci. U.S.A.">
        <title>Obligate biotrophy features unraveled by the genomic analysis of rust fungi.</title>
        <authorList>
            <person name="Duplessis S."/>
            <person name="Cuomo C.A."/>
            <person name="Lin Y.-C."/>
            <person name="Aerts A."/>
            <person name="Tisserant E."/>
            <person name="Veneault-Fourrey C."/>
            <person name="Joly D.L."/>
            <person name="Hacquard S."/>
            <person name="Amselem J."/>
            <person name="Cantarel B.L."/>
            <person name="Chiu R."/>
            <person name="Coutinho P.M."/>
            <person name="Feau N."/>
            <person name="Field M."/>
            <person name="Frey P."/>
            <person name="Gelhaye E."/>
            <person name="Goldberg J."/>
            <person name="Grabherr M.G."/>
            <person name="Kodira C.D."/>
            <person name="Kohler A."/>
            <person name="Kuees U."/>
            <person name="Lindquist E.A."/>
            <person name="Lucas S.M."/>
            <person name="Mago R."/>
            <person name="Mauceli E."/>
            <person name="Morin E."/>
            <person name="Murat C."/>
            <person name="Pangilinan J.L."/>
            <person name="Park R."/>
            <person name="Pearson M."/>
            <person name="Quesneville H."/>
            <person name="Rouhier N."/>
            <person name="Sakthikumar S."/>
            <person name="Salamov A.A."/>
            <person name="Schmutz J."/>
            <person name="Selles B."/>
            <person name="Shapiro H."/>
            <person name="Tanguay P."/>
            <person name="Tuskan G.A."/>
            <person name="Henrissat B."/>
            <person name="Van de Peer Y."/>
            <person name="Rouze P."/>
            <person name="Ellis J.G."/>
            <person name="Dodds P.N."/>
            <person name="Schein J.E."/>
            <person name="Zhong S."/>
            <person name="Hamelin R.C."/>
            <person name="Grigoriev I.V."/>
            <person name="Szabo L.J."/>
            <person name="Martin F."/>
        </authorList>
    </citation>
    <scope>NUCLEOTIDE SEQUENCE [LARGE SCALE GENOMIC DNA]</scope>
    <source>
        <strain evidence="9">98AG31 / pathotype 3-4-7</strain>
    </source>
</reference>